<gene>
    <name evidence="1" type="ORF">WKV53_15605</name>
</gene>
<evidence type="ECO:0000313" key="2">
    <source>
        <dbReference type="Proteomes" id="UP001371305"/>
    </source>
</evidence>
<dbReference type="EMBL" id="JBBUKT010000005">
    <property type="protein sequence ID" value="MEK7951941.1"/>
    <property type="molecule type" value="Genomic_DNA"/>
</dbReference>
<comment type="caution">
    <text evidence="1">The sequence shown here is derived from an EMBL/GenBank/DDBJ whole genome shotgun (WGS) entry which is preliminary data.</text>
</comment>
<accession>A0ABU9AW21</accession>
<sequence>MLSRSDGGKTEKWKSKAQITLEAFVDRKLVDESGEAWAGALEDLK</sequence>
<dbReference type="Proteomes" id="UP001371305">
    <property type="component" value="Unassembled WGS sequence"/>
</dbReference>
<evidence type="ECO:0000313" key="1">
    <source>
        <dbReference type="EMBL" id="MEK7951941.1"/>
    </source>
</evidence>
<reference evidence="1 2" key="1">
    <citation type="submission" date="2024-04" db="EMBL/GenBank/DDBJ databases">
        <title>Luteolibacter sp. isolated from soil.</title>
        <authorList>
            <person name="An J."/>
        </authorList>
    </citation>
    <scope>NUCLEOTIDE SEQUENCE [LARGE SCALE GENOMIC DNA]</scope>
    <source>
        <strain evidence="1 2">Y139</strain>
    </source>
</reference>
<dbReference type="RefSeq" id="WP_341405700.1">
    <property type="nucleotide sequence ID" value="NZ_JBBUKT010000005.1"/>
</dbReference>
<name>A0ABU9AW21_9BACT</name>
<keyword evidence="2" id="KW-1185">Reference proteome</keyword>
<proteinExistence type="predicted"/>
<organism evidence="1 2">
    <name type="scientific">Luteolibacter soli</name>
    <dbReference type="NCBI Taxonomy" id="3135280"/>
    <lineage>
        <taxon>Bacteria</taxon>
        <taxon>Pseudomonadati</taxon>
        <taxon>Verrucomicrobiota</taxon>
        <taxon>Verrucomicrobiia</taxon>
        <taxon>Verrucomicrobiales</taxon>
        <taxon>Verrucomicrobiaceae</taxon>
        <taxon>Luteolibacter</taxon>
    </lineage>
</organism>
<protein>
    <submittedName>
        <fullName evidence="1">Uncharacterized protein</fullName>
    </submittedName>
</protein>